<reference evidence="2" key="1">
    <citation type="submission" date="2021-06" db="EMBL/GenBank/DDBJ databases">
        <title>Sequencing of actinobacteria type strains.</title>
        <authorList>
            <person name="Nguyen G.-S."/>
            <person name="Wentzel A."/>
        </authorList>
    </citation>
    <scope>NUCLEOTIDE SEQUENCE</scope>
    <source>
        <strain evidence="2">P38-E01</strain>
    </source>
</reference>
<protein>
    <submittedName>
        <fullName evidence="2">Asp23/Gls24 family envelope stress response protein</fullName>
    </submittedName>
</protein>
<organism evidence="2 3">
    <name type="scientific">Streptomyces tardus</name>
    <dbReference type="NCBI Taxonomy" id="2780544"/>
    <lineage>
        <taxon>Bacteria</taxon>
        <taxon>Bacillati</taxon>
        <taxon>Actinomycetota</taxon>
        <taxon>Actinomycetes</taxon>
        <taxon>Kitasatosporales</taxon>
        <taxon>Streptomycetaceae</taxon>
        <taxon>Streptomyces</taxon>
    </lineage>
</organism>
<dbReference type="Proteomes" id="UP000694501">
    <property type="component" value="Unassembled WGS sequence"/>
</dbReference>
<evidence type="ECO:0000256" key="1">
    <source>
        <dbReference type="SAM" id="MobiDB-lite"/>
    </source>
</evidence>
<dbReference type="RefSeq" id="WP_211038869.1">
    <property type="nucleotide sequence ID" value="NZ_JAELVF020000001.1"/>
</dbReference>
<comment type="caution">
    <text evidence="2">The sequence shown here is derived from an EMBL/GenBank/DDBJ whole genome shotgun (WGS) entry which is preliminary data.</text>
</comment>
<accession>A0A949N670</accession>
<name>A0A949N670_9ACTN</name>
<feature type="region of interest" description="Disordered" evidence="1">
    <location>
        <begin position="33"/>
        <end position="63"/>
    </location>
</feature>
<evidence type="ECO:0000313" key="2">
    <source>
        <dbReference type="EMBL" id="MBU7599719.1"/>
    </source>
</evidence>
<proteinExistence type="predicted"/>
<sequence length="128" mass="13644">MSSQQTVGAPERGSLRFDDRVVAKIAAQAAHEALRRDPGRRAVGAHAPHAAASVRRLPDHDNQGGQARVRVAVELGYPSDIGAQCAAVRRVVSARLGELAGMTACEVVVEVQRLHSVHLNGEGTERVR</sequence>
<gene>
    <name evidence="2" type="ORF">JGS22_019340</name>
</gene>
<dbReference type="AlphaFoldDB" id="A0A949N670"/>
<evidence type="ECO:0000313" key="3">
    <source>
        <dbReference type="Proteomes" id="UP000694501"/>
    </source>
</evidence>
<keyword evidence="3" id="KW-1185">Reference proteome</keyword>
<feature type="compositionally biased region" description="Low complexity" evidence="1">
    <location>
        <begin position="41"/>
        <end position="55"/>
    </location>
</feature>
<dbReference type="EMBL" id="JAELVF020000001">
    <property type="protein sequence ID" value="MBU7599719.1"/>
    <property type="molecule type" value="Genomic_DNA"/>
</dbReference>